<sequence>MSLLRVAGLVARHGLLTAVRGVSLAVDEGECVALIGANGAGKSTLLRTIAGAHPAAEGTVVFDGADITALPAHRRVGRGIALVPEGRRLFAGLTVEENLLVAGRRGRPGQWRLDTVLDAFDLLKPLLHRRAADLSGGEQQATSIGRALMTNPRLLLIDEVSLGLSPIAVDTVYASLSRVLASGTTVVLVEQDLGRALSVSDRVICLLEGAVALESASGAVTRDQVTEAYFGLRAEPR</sequence>
<comment type="similarity">
    <text evidence="1">Belongs to the ABC transporter superfamily.</text>
</comment>
<keyword evidence="6" id="KW-1185">Reference proteome</keyword>
<accession>A0ABW4G5H8</accession>
<protein>
    <submittedName>
        <fullName evidence="5">ABC transporter ATP-binding protein</fullName>
    </submittedName>
</protein>
<evidence type="ECO:0000259" key="4">
    <source>
        <dbReference type="PROSITE" id="PS50893"/>
    </source>
</evidence>
<dbReference type="Proteomes" id="UP001597097">
    <property type="component" value="Unassembled WGS sequence"/>
</dbReference>
<evidence type="ECO:0000313" key="5">
    <source>
        <dbReference type="EMBL" id="MFD1537690.1"/>
    </source>
</evidence>
<dbReference type="PROSITE" id="PS50893">
    <property type="entry name" value="ABC_TRANSPORTER_2"/>
    <property type="match status" value="1"/>
</dbReference>
<dbReference type="PANTHER" id="PTHR43820:SF5">
    <property type="entry name" value="HIGH-AFFINITY BRANCHED-CHAIN AMINO ACID TRANSPORT ATP-BINDING PROTEIN"/>
    <property type="match status" value="1"/>
</dbReference>
<dbReference type="InterPro" id="IPR003439">
    <property type="entry name" value="ABC_transporter-like_ATP-bd"/>
</dbReference>
<keyword evidence="5" id="KW-0547">Nucleotide-binding</keyword>
<dbReference type="CDD" id="cd03224">
    <property type="entry name" value="ABC_TM1139_LivF_branched"/>
    <property type="match status" value="1"/>
</dbReference>
<keyword evidence="5" id="KW-0067">ATP-binding</keyword>
<dbReference type="Pfam" id="PF00005">
    <property type="entry name" value="ABC_tran"/>
    <property type="match status" value="1"/>
</dbReference>
<comment type="caution">
    <text evidence="5">The sequence shown here is derived from an EMBL/GenBank/DDBJ whole genome shotgun (WGS) entry which is preliminary data.</text>
</comment>
<dbReference type="InterPro" id="IPR003593">
    <property type="entry name" value="AAA+_ATPase"/>
</dbReference>
<dbReference type="InterPro" id="IPR052156">
    <property type="entry name" value="BCAA_Transport_ATP-bd_LivF"/>
</dbReference>
<organism evidence="5 6">
    <name type="scientific">Nonomuraea guangzhouensis</name>
    <dbReference type="NCBI Taxonomy" id="1291555"/>
    <lineage>
        <taxon>Bacteria</taxon>
        <taxon>Bacillati</taxon>
        <taxon>Actinomycetota</taxon>
        <taxon>Actinomycetes</taxon>
        <taxon>Streptosporangiales</taxon>
        <taxon>Streptosporangiaceae</taxon>
        <taxon>Nonomuraea</taxon>
    </lineage>
</organism>
<evidence type="ECO:0000256" key="3">
    <source>
        <dbReference type="ARBA" id="ARBA00022970"/>
    </source>
</evidence>
<evidence type="ECO:0000256" key="1">
    <source>
        <dbReference type="ARBA" id="ARBA00005417"/>
    </source>
</evidence>
<evidence type="ECO:0000313" key="6">
    <source>
        <dbReference type="Proteomes" id="UP001597097"/>
    </source>
</evidence>
<dbReference type="PANTHER" id="PTHR43820">
    <property type="entry name" value="HIGH-AFFINITY BRANCHED-CHAIN AMINO ACID TRANSPORT ATP-BINDING PROTEIN LIVF"/>
    <property type="match status" value="1"/>
</dbReference>
<reference evidence="6" key="1">
    <citation type="journal article" date="2019" name="Int. J. Syst. Evol. Microbiol.">
        <title>The Global Catalogue of Microorganisms (GCM) 10K type strain sequencing project: providing services to taxonomists for standard genome sequencing and annotation.</title>
        <authorList>
            <consortium name="The Broad Institute Genomics Platform"/>
            <consortium name="The Broad Institute Genome Sequencing Center for Infectious Disease"/>
            <person name="Wu L."/>
            <person name="Ma J."/>
        </authorList>
    </citation>
    <scope>NUCLEOTIDE SEQUENCE [LARGE SCALE GENOMIC DNA]</scope>
    <source>
        <strain evidence="6">CGMCC 1.15399</strain>
    </source>
</reference>
<proteinExistence type="inferred from homology"/>
<evidence type="ECO:0000256" key="2">
    <source>
        <dbReference type="ARBA" id="ARBA00022448"/>
    </source>
</evidence>
<dbReference type="GO" id="GO:0005524">
    <property type="term" value="F:ATP binding"/>
    <property type="evidence" value="ECO:0007669"/>
    <property type="project" value="UniProtKB-KW"/>
</dbReference>
<dbReference type="RefSeq" id="WP_219537748.1">
    <property type="nucleotide sequence ID" value="NZ_JAHKRM010000040.1"/>
</dbReference>
<dbReference type="EMBL" id="JBHUCM010000012">
    <property type="protein sequence ID" value="MFD1537690.1"/>
    <property type="molecule type" value="Genomic_DNA"/>
</dbReference>
<keyword evidence="2" id="KW-0813">Transport</keyword>
<name>A0ABW4G5H8_9ACTN</name>
<gene>
    <name evidence="5" type="ORF">ACFSJ0_11630</name>
</gene>
<feature type="domain" description="ABC transporter" evidence="4">
    <location>
        <begin position="4"/>
        <end position="233"/>
    </location>
</feature>
<dbReference type="SMART" id="SM00382">
    <property type="entry name" value="AAA"/>
    <property type="match status" value="1"/>
</dbReference>
<keyword evidence="3" id="KW-0029">Amino-acid transport</keyword>